<comment type="caution">
    <text evidence="2">The sequence shown here is derived from an EMBL/GenBank/DDBJ whole genome shotgun (WGS) entry which is preliminary data.</text>
</comment>
<gene>
    <name evidence="2" type="ORF">ElyMa_000384700</name>
</gene>
<feature type="region of interest" description="Disordered" evidence="1">
    <location>
        <begin position="133"/>
        <end position="290"/>
    </location>
</feature>
<evidence type="ECO:0000256" key="1">
    <source>
        <dbReference type="SAM" id="MobiDB-lite"/>
    </source>
</evidence>
<dbReference type="Proteomes" id="UP000762676">
    <property type="component" value="Unassembled WGS sequence"/>
</dbReference>
<organism evidence="2 3">
    <name type="scientific">Elysia marginata</name>
    <dbReference type="NCBI Taxonomy" id="1093978"/>
    <lineage>
        <taxon>Eukaryota</taxon>
        <taxon>Metazoa</taxon>
        <taxon>Spiralia</taxon>
        <taxon>Lophotrochozoa</taxon>
        <taxon>Mollusca</taxon>
        <taxon>Gastropoda</taxon>
        <taxon>Heterobranchia</taxon>
        <taxon>Euthyneura</taxon>
        <taxon>Panpulmonata</taxon>
        <taxon>Sacoglossa</taxon>
        <taxon>Placobranchoidea</taxon>
        <taxon>Plakobranchidae</taxon>
        <taxon>Elysia</taxon>
    </lineage>
</organism>
<evidence type="ECO:0000313" key="3">
    <source>
        <dbReference type="Proteomes" id="UP000762676"/>
    </source>
</evidence>
<dbReference type="EMBL" id="BMAT01000771">
    <property type="protein sequence ID" value="GFR72680.1"/>
    <property type="molecule type" value="Genomic_DNA"/>
</dbReference>
<feature type="compositionally biased region" description="Basic and acidic residues" evidence="1">
    <location>
        <begin position="166"/>
        <end position="180"/>
    </location>
</feature>
<proteinExistence type="predicted"/>
<accession>A0AAV4FK31</accession>
<dbReference type="AlphaFoldDB" id="A0AAV4FK31"/>
<feature type="compositionally biased region" description="Acidic residues" evidence="1">
    <location>
        <begin position="142"/>
        <end position="165"/>
    </location>
</feature>
<name>A0AAV4FK31_9GAST</name>
<sequence length="290" mass="32270">MYSFPLSLLLDSTTMEKLPVRCATSFYHLYHTGEQAPQKDCLVQIPKTEQFTKVGTVLVFARKLVAPNNESPDPDDSPQEYLLSDDNKTFWGQYWQLQEKDRWSLIPTGIVNKTGRVVFRTRAFTTFIVVQLSSGDERSEREEDDASSSEEEEDLAAAGEEEDGEKEDKGPSDPGEERGSQEAQEAGTRRSRKLKKRRRSVSSSLYGYEDDMCLQDEAESELEEEIVNEQAEGEGEEEGEDKPAEDSAETAGDGGPDGAEDTGEPDAPAPSPLVNKEENNKEENASNNAR</sequence>
<reference evidence="2 3" key="1">
    <citation type="journal article" date="2021" name="Elife">
        <title>Chloroplast acquisition without the gene transfer in kleptoplastic sea slugs, Plakobranchus ocellatus.</title>
        <authorList>
            <person name="Maeda T."/>
            <person name="Takahashi S."/>
            <person name="Yoshida T."/>
            <person name="Shimamura S."/>
            <person name="Takaki Y."/>
            <person name="Nagai Y."/>
            <person name="Toyoda A."/>
            <person name="Suzuki Y."/>
            <person name="Arimoto A."/>
            <person name="Ishii H."/>
            <person name="Satoh N."/>
            <person name="Nishiyama T."/>
            <person name="Hasebe M."/>
            <person name="Maruyama T."/>
            <person name="Minagawa J."/>
            <person name="Obokata J."/>
            <person name="Shigenobu S."/>
        </authorList>
    </citation>
    <scope>NUCLEOTIDE SEQUENCE [LARGE SCALE GENOMIC DNA]</scope>
</reference>
<feature type="compositionally biased region" description="Basic residues" evidence="1">
    <location>
        <begin position="189"/>
        <end position="200"/>
    </location>
</feature>
<feature type="compositionally biased region" description="Acidic residues" evidence="1">
    <location>
        <begin position="208"/>
        <end position="240"/>
    </location>
</feature>
<protein>
    <submittedName>
        <fullName evidence="2">Uncharacterized protein</fullName>
    </submittedName>
</protein>
<feature type="compositionally biased region" description="Basic and acidic residues" evidence="1">
    <location>
        <begin position="275"/>
        <end position="284"/>
    </location>
</feature>
<evidence type="ECO:0000313" key="2">
    <source>
        <dbReference type="EMBL" id="GFR72680.1"/>
    </source>
</evidence>
<keyword evidence="3" id="KW-1185">Reference proteome</keyword>